<keyword evidence="3" id="KW-0997">Cell inner membrane</keyword>
<sequence>MNKHWAKQQERGTAFFLTLTRLIVKYLPLPIIRVVNFWVVLYFYLTSRQKRCYIAEYQQKLTALFPETKLPKYAVFRQFLAFGEAITDRFAVWQKKIRYEHLIVDDADNLYADISGNGRGQILVCSHFGNIEICRALFGSGQHENFKLNVLVHNRHAVAFNKALGDAGADELPLIQVEDLNVQKMLELAEKIDRGEWIAIAADRIPVRGDKTEPVNFLGSPAEFPQGAWLLASLLKVPLNTIFCIKEQGRYRLQLRRFSESIQGRGKVREQNIRNVMQKYADLLAKECAKSPFLWFNFYDFWHRKD</sequence>
<keyword evidence="4 8" id="KW-0808">Transferase</keyword>
<keyword evidence="7" id="KW-1133">Transmembrane helix</keyword>
<dbReference type="GO" id="GO:0005886">
    <property type="term" value="C:plasma membrane"/>
    <property type="evidence" value="ECO:0007669"/>
    <property type="project" value="UniProtKB-SubCell"/>
</dbReference>
<evidence type="ECO:0000313" key="8">
    <source>
        <dbReference type="EMBL" id="TEW31516.1"/>
    </source>
</evidence>
<proteinExistence type="predicted"/>
<dbReference type="EMBL" id="SNRV01000001">
    <property type="protein sequence ID" value="TEW31516.1"/>
    <property type="molecule type" value="Genomic_DNA"/>
</dbReference>
<evidence type="ECO:0000256" key="1">
    <source>
        <dbReference type="ARBA" id="ARBA00004533"/>
    </source>
</evidence>
<keyword evidence="5 7" id="KW-0472">Membrane</keyword>
<keyword evidence="6" id="KW-0012">Acyltransferase</keyword>
<gene>
    <name evidence="8" type="ORF">E2R48_01225</name>
</gene>
<dbReference type="GO" id="GO:0016746">
    <property type="term" value="F:acyltransferase activity"/>
    <property type="evidence" value="ECO:0007669"/>
    <property type="project" value="UniProtKB-KW"/>
</dbReference>
<evidence type="ECO:0000256" key="7">
    <source>
        <dbReference type="SAM" id="Phobius"/>
    </source>
</evidence>
<accession>A0AAX2S618</accession>
<keyword evidence="7" id="KW-0812">Transmembrane</keyword>
<evidence type="ECO:0000256" key="2">
    <source>
        <dbReference type="ARBA" id="ARBA00022475"/>
    </source>
</evidence>
<keyword evidence="2" id="KW-1003">Cell membrane</keyword>
<dbReference type="CDD" id="cd07984">
    <property type="entry name" value="LPLAT_LABLAT-like"/>
    <property type="match status" value="1"/>
</dbReference>
<evidence type="ECO:0000256" key="6">
    <source>
        <dbReference type="ARBA" id="ARBA00023315"/>
    </source>
</evidence>
<dbReference type="GO" id="GO:0009247">
    <property type="term" value="P:glycolipid biosynthetic process"/>
    <property type="evidence" value="ECO:0007669"/>
    <property type="project" value="UniProtKB-ARBA"/>
</dbReference>
<evidence type="ECO:0000256" key="5">
    <source>
        <dbReference type="ARBA" id="ARBA00023136"/>
    </source>
</evidence>
<feature type="transmembrane region" description="Helical" evidence="7">
    <location>
        <begin position="26"/>
        <end position="45"/>
    </location>
</feature>
<reference evidence="8 9" key="1">
    <citation type="submission" date="2019-03" db="EMBL/GenBank/DDBJ databases">
        <title>Horizontal Gene Transfer Machinery in Histophilus somni.</title>
        <authorList>
            <person name="Mostafa Nazari M."/>
            <person name="Liljebjelke K."/>
        </authorList>
    </citation>
    <scope>NUCLEOTIDE SEQUENCE [LARGE SCALE GENOMIC DNA]</scope>
    <source>
        <strain evidence="8 9">UOC-EPH-KLM-04</strain>
    </source>
</reference>
<evidence type="ECO:0000256" key="4">
    <source>
        <dbReference type="ARBA" id="ARBA00022679"/>
    </source>
</evidence>
<dbReference type="PANTHER" id="PTHR30606">
    <property type="entry name" value="LIPID A BIOSYNTHESIS LAUROYL ACYLTRANSFERASE"/>
    <property type="match status" value="1"/>
</dbReference>
<dbReference type="PANTHER" id="PTHR30606:SF9">
    <property type="entry name" value="LIPID A BIOSYNTHESIS LAUROYLTRANSFERASE"/>
    <property type="match status" value="1"/>
</dbReference>
<dbReference type="InterPro" id="IPR014548">
    <property type="entry name" value="Ac_Trasf"/>
</dbReference>
<dbReference type="RefSeq" id="WP_011608269.1">
    <property type="nucleotide sequence ID" value="NZ_CP042983.1"/>
</dbReference>
<evidence type="ECO:0000256" key="3">
    <source>
        <dbReference type="ARBA" id="ARBA00022519"/>
    </source>
</evidence>
<name>A0AAX2S618_HISSO</name>
<dbReference type="AlphaFoldDB" id="A0AAX2S618"/>
<evidence type="ECO:0000313" key="9">
    <source>
        <dbReference type="Proteomes" id="UP000297565"/>
    </source>
</evidence>
<protein>
    <submittedName>
        <fullName evidence="8">Glycosyl transferase family 2</fullName>
    </submittedName>
</protein>
<organism evidence="8 9">
    <name type="scientific">Histophilus somni</name>
    <name type="common">Haemophilus somnus</name>
    <dbReference type="NCBI Taxonomy" id="731"/>
    <lineage>
        <taxon>Bacteria</taxon>
        <taxon>Pseudomonadati</taxon>
        <taxon>Pseudomonadota</taxon>
        <taxon>Gammaproteobacteria</taxon>
        <taxon>Pasteurellales</taxon>
        <taxon>Pasteurellaceae</taxon>
        <taxon>Histophilus</taxon>
    </lineage>
</organism>
<dbReference type="Pfam" id="PF03279">
    <property type="entry name" value="Lip_A_acyltrans"/>
    <property type="match status" value="1"/>
</dbReference>
<dbReference type="PIRSF" id="PIRSF028561">
    <property type="entry name" value="Ac_Trasf"/>
    <property type="match status" value="1"/>
</dbReference>
<dbReference type="InterPro" id="IPR004960">
    <property type="entry name" value="LipA_acyltrans"/>
</dbReference>
<comment type="subcellular location">
    <subcellularLocation>
        <location evidence="1">Cell inner membrane</location>
    </subcellularLocation>
</comment>
<comment type="caution">
    <text evidence="8">The sequence shown here is derived from an EMBL/GenBank/DDBJ whole genome shotgun (WGS) entry which is preliminary data.</text>
</comment>
<dbReference type="Proteomes" id="UP000297565">
    <property type="component" value="Unassembled WGS sequence"/>
</dbReference>